<reference evidence="4 5" key="1">
    <citation type="submission" date="2016-10" db="EMBL/GenBank/DDBJ databases">
        <authorList>
            <person name="Varghese N."/>
            <person name="Submissions S."/>
        </authorList>
    </citation>
    <scope>NUCLEOTIDE SEQUENCE [LARGE SCALE GENOMIC DNA]</scope>
    <source>
        <strain evidence="4 5">NLAE-zl-C224</strain>
    </source>
</reference>
<dbReference type="Gene3D" id="3.40.640.10">
    <property type="entry name" value="Type I PLP-dependent aspartate aminotransferase-like (Major domain)"/>
    <property type="match status" value="1"/>
</dbReference>
<proteinExistence type="inferred from homology"/>
<dbReference type="InterPro" id="IPR000277">
    <property type="entry name" value="Cys/Met-Metab_PyrdxlP-dep_enz"/>
</dbReference>
<organism evidence="4 5">
    <name type="scientific">Clostridium cochlearium</name>
    <dbReference type="NCBI Taxonomy" id="1494"/>
    <lineage>
        <taxon>Bacteria</taxon>
        <taxon>Bacillati</taxon>
        <taxon>Bacillota</taxon>
        <taxon>Clostridia</taxon>
        <taxon>Eubacteriales</taxon>
        <taxon>Clostridiaceae</taxon>
        <taxon>Clostridium</taxon>
    </lineage>
</organism>
<keyword evidence="5" id="KW-1185">Reference proteome</keyword>
<evidence type="ECO:0000256" key="2">
    <source>
        <dbReference type="ARBA" id="ARBA00022898"/>
    </source>
</evidence>
<gene>
    <name evidence="4" type="ORF">SAMN05216497_12422</name>
</gene>
<comment type="cofactor">
    <cofactor evidence="1 3">
        <name>pyridoxal 5'-phosphate</name>
        <dbReference type="ChEBI" id="CHEBI:597326"/>
    </cofactor>
</comment>
<dbReference type="SUPFAM" id="SSF53383">
    <property type="entry name" value="PLP-dependent transferases"/>
    <property type="match status" value="1"/>
</dbReference>
<sequence>MNKNWGKGTICVQGGYNPKPGEARVLPIFQSITYKYEDPDHVAKLFDLTKEVHMYSRISNPTVYAYEEIVFLLSDIILNFI</sequence>
<evidence type="ECO:0000313" key="5">
    <source>
        <dbReference type="Proteomes" id="UP000198811"/>
    </source>
</evidence>
<evidence type="ECO:0000256" key="3">
    <source>
        <dbReference type="RuleBase" id="RU362118"/>
    </source>
</evidence>
<protein>
    <submittedName>
        <fullName evidence="4">O-acetylhomoserine (Thiol)-lyase</fullName>
    </submittedName>
</protein>
<comment type="similarity">
    <text evidence="3">Belongs to the trans-sulfuration enzymes family.</text>
</comment>
<dbReference type="InterPro" id="IPR015424">
    <property type="entry name" value="PyrdxlP-dep_Trfase"/>
</dbReference>
<dbReference type="Proteomes" id="UP000198811">
    <property type="component" value="Unassembled WGS sequence"/>
</dbReference>
<keyword evidence="2 3" id="KW-0663">Pyridoxal phosphate</keyword>
<evidence type="ECO:0000256" key="1">
    <source>
        <dbReference type="ARBA" id="ARBA00001933"/>
    </source>
</evidence>
<evidence type="ECO:0000313" key="4">
    <source>
        <dbReference type="EMBL" id="SDL37240.1"/>
    </source>
</evidence>
<dbReference type="Pfam" id="PF01053">
    <property type="entry name" value="Cys_Met_Meta_PP"/>
    <property type="match status" value="1"/>
</dbReference>
<dbReference type="EMBL" id="FNGL01000024">
    <property type="protein sequence ID" value="SDL37240.1"/>
    <property type="molecule type" value="Genomic_DNA"/>
</dbReference>
<comment type="caution">
    <text evidence="4">The sequence shown here is derived from an EMBL/GenBank/DDBJ whole genome shotgun (WGS) entry which is preliminary data.</text>
</comment>
<name>A0ABY0QNF8_CLOCO</name>
<dbReference type="InterPro" id="IPR015421">
    <property type="entry name" value="PyrdxlP-dep_Trfase_major"/>
</dbReference>
<accession>A0ABY0QNF8</accession>